<keyword evidence="1" id="KW-0472">Membrane</keyword>
<dbReference type="EMBL" id="QDDL01000008">
    <property type="protein sequence ID" value="PVZ66385.1"/>
    <property type="molecule type" value="Genomic_DNA"/>
</dbReference>
<keyword evidence="1" id="KW-1133">Transmembrane helix</keyword>
<keyword evidence="1" id="KW-0812">Transmembrane</keyword>
<protein>
    <submittedName>
        <fullName evidence="2">Uncharacterized protein</fullName>
    </submittedName>
</protein>
<feature type="transmembrane region" description="Helical" evidence="1">
    <location>
        <begin position="6"/>
        <end position="25"/>
    </location>
</feature>
<dbReference type="Proteomes" id="UP000244906">
    <property type="component" value="Unassembled WGS sequence"/>
</dbReference>
<evidence type="ECO:0000256" key="1">
    <source>
        <dbReference type="SAM" id="Phobius"/>
    </source>
</evidence>
<name>A0A2V1GXF2_9GAMM</name>
<accession>A0A2V1GXF2</accession>
<gene>
    <name evidence="2" type="ORF">DC094_16965</name>
</gene>
<organism evidence="2 3">
    <name type="scientific">Pelagibaculum spongiae</name>
    <dbReference type="NCBI Taxonomy" id="2080658"/>
    <lineage>
        <taxon>Bacteria</taxon>
        <taxon>Pseudomonadati</taxon>
        <taxon>Pseudomonadota</taxon>
        <taxon>Gammaproteobacteria</taxon>
        <taxon>Oceanospirillales</taxon>
        <taxon>Pelagibaculum</taxon>
    </lineage>
</organism>
<feature type="transmembrane region" description="Helical" evidence="1">
    <location>
        <begin position="107"/>
        <end position="127"/>
    </location>
</feature>
<feature type="transmembrane region" description="Helical" evidence="1">
    <location>
        <begin position="37"/>
        <end position="56"/>
    </location>
</feature>
<dbReference type="AlphaFoldDB" id="A0A2V1GXF2"/>
<reference evidence="2 3" key="1">
    <citation type="submission" date="2018-04" db="EMBL/GenBank/DDBJ databases">
        <title>Thalassorhabdus spongiae gen. nov., sp. nov., isolated from a marine sponge in South-West Iceland.</title>
        <authorList>
            <person name="Knobloch S."/>
            <person name="Daussin A."/>
            <person name="Johannsson R."/>
            <person name="Marteinsson V.T."/>
        </authorList>
    </citation>
    <scope>NUCLEOTIDE SEQUENCE [LARGE SCALE GENOMIC DNA]</scope>
    <source>
        <strain evidence="2 3">Hp12</strain>
    </source>
</reference>
<feature type="transmembrane region" description="Helical" evidence="1">
    <location>
        <begin position="157"/>
        <end position="178"/>
    </location>
</feature>
<evidence type="ECO:0000313" key="2">
    <source>
        <dbReference type="EMBL" id="PVZ66385.1"/>
    </source>
</evidence>
<comment type="caution">
    <text evidence="2">The sequence shown here is derived from an EMBL/GenBank/DDBJ whole genome shotgun (WGS) entry which is preliminary data.</text>
</comment>
<evidence type="ECO:0000313" key="3">
    <source>
        <dbReference type="Proteomes" id="UP000244906"/>
    </source>
</evidence>
<dbReference type="RefSeq" id="WP_116688304.1">
    <property type="nucleotide sequence ID" value="NZ_CAWNYD010000008.1"/>
</dbReference>
<feature type="transmembrane region" description="Helical" evidence="1">
    <location>
        <begin position="244"/>
        <end position="263"/>
    </location>
</feature>
<dbReference type="OrthoDB" id="5420022at2"/>
<keyword evidence="3" id="KW-1185">Reference proteome</keyword>
<proteinExistence type="predicted"/>
<sequence>MVQVDIFWAYGLGATIAAVSGRQLVKEASPFINKYFVWGLLFLALIWNNTGVLLLLKHPSWESMQVFKDLYDIPPPVYLMFGITNITQGILGFWVSYKLIQNDRHYLANLNWLLGYFGMFFILIYGWDGMGLDRFFYDRDMFGGAPWTPGAGFAEGAGLNFALSSVAMTLYFDGLFLLPPLGYMIGKWTDETTRAEPTLSNALLPKHPIVTATWHLFIVFGVGFTSAALASLTVWLLNPLVGHVMSYIVGLPLFAVLAYFLLYRPSMPAHWVFQQVIPEERAKYSKVGVISDESEKTAKAAH</sequence>
<feature type="transmembrane region" description="Helical" evidence="1">
    <location>
        <begin position="216"/>
        <end position="238"/>
    </location>
</feature>
<feature type="transmembrane region" description="Helical" evidence="1">
    <location>
        <begin position="76"/>
        <end position="95"/>
    </location>
</feature>